<organism evidence="9 10">
    <name type="scientific">Prevotella multiformis DSM 16608</name>
    <dbReference type="NCBI Taxonomy" id="888743"/>
    <lineage>
        <taxon>Bacteria</taxon>
        <taxon>Pseudomonadati</taxon>
        <taxon>Bacteroidota</taxon>
        <taxon>Bacteroidia</taxon>
        <taxon>Bacteroidales</taxon>
        <taxon>Prevotellaceae</taxon>
        <taxon>Prevotella</taxon>
    </lineage>
</organism>
<evidence type="ECO:0000256" key="2">
    <source>
        <dbReference type="ARBA" id="ARBA00022475"/>
    </source>
</evidence>
<dbReference type="AlphaFoldDB" id="F0F3V3"/>
<comment type="subcellular location">
    <subcellularLocation>
        <location evidence="1">Cell membrane</location>
        <topology evidence="1">Multi-pass membrane protein</topology>
    </subcellularLocation>
</comment>
<comment type="caution">
    <text evidence="9">The sequence shown here is derived from an EMBL/GenBank/DDBJ whole genome shotgun (WGS) entry which is preliminary data.</text>
</comment>
<gene>
    <name evidence="9" type="ORF">HMPREF9141_0269</name>
</gene>
<evidence type="ECO:0000256" key="7">
    <source>
        <dbReference type="ARBA" id="ARBA00024033"/>
    </source>
</evidence>
<feature type="transmembrane region" description="Helical" evidence="8">
    <location>
        <begin position="168"/>
        <end position="193"/>
    </location>
</feature>
<protein>
    <recommendedName>
        <fullName evidence="11">DUF2029 domain-containing protein</fullName>
    </recommendedName>
</protein>
<dbReference type="GO" id="GO:0005886">
    <property type="term" value="C:plasma membrane"/>
    <property type="evidence" value="ECO:0007669"/>
    <property type="project" value="UniProtKB-SubCell"/>
</dbReference>
<feature type="transmembrane region" description="Helical" evidence="8">
    <location>
        <begin position="265"/>
        <end position="283"/>
    </location>
</feature>
<accession>F0F3V3</accession>
<evidence type="ECO:0000256" key="1">
    <source>
        <dbReference type="ARBA" id="ARBA00004651"/>
    </source>
</evidence>
<keyword evidence="6 8" id="KW-0472">Membrane</keyword>
<evidence type="ECO:0000313" key="10">
    <source>
        <dbReference type="Proteomes" id="UP000005697"/>
    </source>
</evidence>
<evidence type="ECO:0000256" key="5">
    <source>
        <dbReference type="ARBA" id="ARBA00022989"/>
    </source>
</evidence>
<evidence type="ECO:0000256" key="6">
    <source>
        <dbReference type="ARBA" id="ARBA00023136"/>
    </source>
</evidence>
<keyword evidence="3" id="KW-0808">Transferase</keyword>
<evidence type="ECO:0000256" key="4">
    <source>
        <dbReference type="ARBA" id="ARBA00022692"/>
    </source>
</evidence>
<name>F0F3V3_9BACT</name>
<feature type="transmembrane region" description="Helical" evidence="8">
    <location>
        <begin position="290"/>
        <end position="308"/>
    </location>
</feature>
<dbReference type="EMBL" id="AEWX01000002">
    <property type="protein sequence ID" value="EGC21233.1"/>
    <property type="molecule type" value="Genomic_DNA"/>
</dbReference>
<keyword evidence="10" id="KW-1185">Reference proteome</keyword>
<keyword evidence="5 8" id="KW-1133">Transmembrane helix</keyword>
<dbReference type="Proteomes" id="UP000005697">
    <property type="component" value="Unassembled WGS sequence"/>
</dbReference>
<proteinExistence type="inferred from homology"/>
<dbReference type="eggNOG" id="COG1215">
    <property type="taxonomic scope" value="Bacteria"/>
</dbReference>
<sequence>MEYNEMMRMSMHDKIKRILRHPLLTDRRVLLGLWTVLSLAGMLKLHRSHNNFLIFKGVFWHTVNGTSLYAAYPAEYDDVNHYGPLFSLIIAPFAVLPEWAGMLLWLLFLSGWLFAAVYWSGLRKSQQVYIYWFCGFTLLTALFMQQFNIAIAAIILSSFFLIEKEHEGWAAFFIVLGTLVKIYGIVGLAFFLFSRHKVRLAAWLAVWTVVLFLAPMAISSPGYIVGQYHEWFSCLVGKNTENIHSFAQNISLLGLVRRTTGSMDYSDLWLILPGMVLFALPYLRRRQYRYLAFRETLLASVLLFVILFSTGSEASGYIIALTGACIWYTAAPWKRGKWAAALMAFVFILSGMGNCDLFPKHIRHDYIQAYALRALPVSILWFWLCCELGFKDYAPNEKMTDHEQEDNRL</sequence>
<evidence type="ECO:0000256" key="3">
    <source>
        <dbReference type="ARBA" id="ARBA00022679"/>
    </source>
</evidence>
<keyword evidence="4 8" id="KW-0812">Transmembrane</keyword>
<comment type="similarity">
    <text evidence="7">Belongs to the glycosyltransferase 87 family.</text>
</comment>
<keyword evidence="2" id="KW-1003">Cell membrane</keyword>
<feature type="transmembrane region" description="Helical" evidence="8">
    <location>
        <begin position="129"/>
        <end position="162"/>
    </location>
</feature>
<evidence type="ECO:0000256" key="8">
    <source>
        <dbReference type="SAM" id="Phobius"/>
    </source>
</evidence>
<evidence type="ECO:0008006" key="11">
    <source>
        <dbReference type="Google" id="ProtNLM"/>
    </source>
</evidence>
<dbReference type="GO" id="GO:0016758">
    <property type="term" value="F:hexosyltransferase activity"/>
    <property type="evidence" value="ECO:0007669"/>
    <property type="project" value="InterPro"/>
</dbReference>
<evidence type="ECO:0000313" key="9">
    <source>
        <dbReference type="EMBL" id="EGC21233.1"/>
    </source>
</evidence>
<dbReference type="Pfam" id="PF09594">
    <property type="entry name" value="GT87"/>
    <property type="match status" value="1"/>
</dbReference>
<dbReference type="HOGENOM" id="CLU_062612_0_0_10"/>
<feature type="transmembrane region" description="Helical" evidence="8">
    <location>
        <begin position="200"/>
        <end position="218"/>
    </location>
</feature>
<dbReference type="STRING" id="888743.HMPREF9141_0269"/>
<dbReference type="InterPro" id="IPR018584">
    <property type="entry name" value="GT87"/>
</dbReference>
<reference evidence="9 10" key="1">
    <citation type="submission" date="2011-01" db="EMBL/GenBank/DDBJ databases">
        <authorList>
            <person name="Muzny D."/>
            <person name="Qin X."/>
            <person name="Deng J."/>
            <person name="Jiang H."/>
            <person name="Liu Y."/>
            <person name="Qu J."/>
            <person name="Song X.-Z."/>
            <person name="Zhang L."/>
            <person name="Thornton R."/>
            <person name="Coyle M."/>
            <person name="Francisco L."/>
            <person name="Jackson L."/>
            <person name="Javaid M."/>
            <person name="Korchina V."/>
            <person name="Kovar C."/>
            <person name="Mata R."/>
            <person name="Mathew T."/>
            <person name="Ngo R."/>
            <person name="Nguyen L."/>
            <person name="Nguyen N."/>
            <person name="Okwuonu G."/>
            <person name="Ongeri F."/>
            <person name="Pham C."/>
            <person name="Simmons D."/>
            <person name="Wilczek-Boney K."/>
            <person name="Hale W."/>
            <person name="Jakkamsetti A."/>
            <person name="Pham P."/>
            <person name="Ruth R."/>
            <person name="San Lucas F."/>
            <person name="Warren J."/>
            <person name="Zhang J."/>
            <person name="Zhao Z."/>
            <person name="Zhou C."/>
            <person name="Zhu D."/>
            <person name="Lee S."/>
            <person name="Bess C."/>
            <person name="Blankenburg K."/>
            <person name="Forbes L."/>
            <person name="Fu Q."/>
            <person name="Gubbala S."/>
            <person name="Hirani K."/>
            <person name="Jayaseelan J.C."/>
            <person name="Lara F."/>
            <person name="Munidasa M."/>
            <person name="Palculict T."/>
            <person name="Patil S."/>
            <person name="Pu L.-L."/>
            <person name="Saada N."/>
            <person name="Tang L."/>
            <person name="Weissenberger G."/>
            <person name="Zhu Y."/>
            <person name="Hemphill L."/>
            <person name="Shang Y."/>
            <person name="Youmans B."/>
            <person name="Ayvaz T."/>
            <person name="Ross M."/>
            <person name="Santibanez J."/>
            <person name="Aqrawi P."/>
            <person name="Gross S."/>
            <person name="Joshi V."/>
            <person name="Fowler G."/>
            <person name="Nazareth L."/>
            <person name="Reid J."/>
            <person name="Worley K."/>
            <person name="Petrosino J."/>
            <person name="Highlander S."/>
            <person name="Gibbs R."/>
        </authorList>
    </citation>
    <scope>NUCLEOTIDE SEQUENCE [LARGE SCALE GENOMIC DNA]</scope>
    <source>
        <strain evidence="9 10">DSM 16608</strain>
    </source>
</reference>
<feature type="transmembrane region" description="Helical" evidence="8">
    <location>
        <begin position="338"/>
        <end position="359"/>
    </location>
</feature>
<feature type="transmembrane region" description="Helical" evidence="8">
    <location>
        <begin position="102"/>
        <end position="122"/>
    </location>
</feature>
<feature type="transmembrane region" description="Helical" evidence="8">
    <location>
        <begin position="52"/>
        <end position="72"/>
    </location>
</feature>